<evidence type="ECO:0000313" key="3">
    <source>
        <dbReference type="Proteomes" id="UP000650833"/>
    </source>
</evidence>
<reference evidence="2" key="1">
    <citation type="submission" date="2020-12" db="EMBL/GenBank/DDBJ databases">
        <title>Metabolic potential, ecology and presence of endohyphal bacteria is reflected in genomic diversity of Mucoromycotina.</title>
        <authorList>
            <person name="Muszewska A."/>
            <person name="Okrasinska A."/>
            <person name="Steczkiewicz K."/>
            <person name="Drgas O."/>
            <person name="Orlowska M."/>
            <person name="Perlinska-Lenart U."/>
            <person name="Aleksandrzak-Piekarczyk T."/>
            <person name="Szatraj K."/>
            <person name="Zielenkiewicz U."/>
            <person name="Pilsyk S."/>
            <person name="Malc E."/>
            <person name="Mieczkowski P."/>
            <person name="Kruszewska J.S."/>
            <person name="Biernat P."/>
            <person name="Pawlowska J."/>
        </authorList>
    </citation>
    <scope>NUCLEOTIDE SEQUENCE</scope>
    <source>
        <strain evidence="2">CBS 226.32</strain>
    </source>
</reference>
<organism evidence="2 3">
    <name type="scientific">Mucor plumbeus</name>
    <dbReference type="NCBI Taxonomy" id="97098"/>
    <lineage>
        <taxon>Eukaryota</taxon>
        <taxon>Fungi</taxon>
        <taxon>Fungi incertae sedis</taxon>
        <taxon>Mucoromycota</taxon>
        <taxon>Mucoromycotina</taxon>
        <taxon>Mucoromycetes</taxon>
        <taxon>Mucorales</taxon>
        <taxon>Mucorineae</taxon>
        <taxon>Mucoraceae</taxon>
        <taxon>Mucor</taxon>
    </lineage>
</organism>
<evidence type="ECO:0000256" key="1">
    <source>
        <dbReference type="SAM" id="MobiDB-lite"/>
    </source>
</evidence>
<sequence>MLTNHVVTTDSPSFATSSMGIDIDIENYNDVDDDDNNDQIESIVIDTNLEFSQTTLDQFLLDRDDDFIDISIKNPELNNDWNPFQQQIQGFGNLEYLAIVITKDAAQDSTKRYDHYPQNIPLQQSARIKGYVALPNMVKATITTTTTTTTIESVTNSNKNNNNNNSSNRSNRLD</sequence>
<keyword evidence="3" id="KW-1185">Reference proteome</keyword>
<feature type="region of interest" description="Disordered" evidence="1">
    <location>
        <begin position="152"/>
        <end position="174"/>
    </location>
</feature>
<protein>
    <submittedName>
        <fullName evidence="2">Uncharacterized protein</fullName>
    </submittedName>
</protein>
<dbReference type="AlphaFoldDB" id="A0A8H7RQ00"/>
<gene>
    <name evidence="2" type="ORF">INT46_003098</name>
</gene>
<dbReference type="EMBL" id="JAEPRC010000024">
    <property type="protein sequence ID" value="KAG2214548.1"/>
    <property type="molecule type" value="Genomic_DNA"/>
</dbReference>
<comment type="caution">
    <text evidence="2">The sequence shown here is derived from an EMBL/GenBank/DDBJ whole genome shotgun (WGS) entry which is preliminary data.</text>
</comment>
<accession>A0A8H7RQ00</accession>
<proteinExistence type="predicted"/>
<dbReference type="Proteomes" id="UP000650833">
    <property type="component" value="Unassembled WGS sequence"/>
</dbReference>
<name>A0A8H7RQ00_9FUNG</name>
<evidence type="ECO:0000313" key="2">
    <source>
        <dbReference type="EMBL" id="KAG2214548.1"/>
    </source>
</evidence>